<dbReference type="AlphaFoldDB" id="G3H0G6"/>
<dbReference type="InParanoid" id="G3H0G6"/>
<dbReference type="EMBL" id="JH000091">
    <property type="protein sequence ID" value="EGV92887.1"/>
    <property type="molecule type" value="Genomic_DNA"/>
</dbReference>
<accession>G3H0G6</accession>
<protein>
    <submittedName>
        <fullName evidence="1">Uncharacterized protein</fullName>
    </submittedName>
</protein>
<evidence type="ECO:0000313" key="1">
    <source>
        <dbReference type="EMBL" id="EGV92887.1"/>
    </source>
</evidence>
<gene>
    <name evidence="1" type="ORF">I79_003622</name>
</gene>
<proteinExistence type="predicted"/>
<dbReference type="Proteomes" id="UP000001075">
    <property type="component" value="Unassembled WGS sequence"/>
</dbReference>
<name>G3H0G6_CRIGR</name>
<evidence type="ECO:0000313" key="2">
    <source>
        <dbReference type="Proteomes" id="UP000001075"/>
    </source>
</evidence>
<organism evidence="1 2">
    <name type="scientific">Cricetulus griseus</name>
    <name type="common">Chinese hamster</name>
    <name type="synonym">Cricetulus barabensis griseus</name>
    <dbReference type="NCBI Taxonomy" id="10029"/>
    <lineage>
        <taxon>Eukaryota</taxon>
        <taxon>Metazoa</taxon>
        <taxon>Chordata</taxon>
        <taxon>Craniata</taxon>
        <taxon>Vertebrata</taxon>
        <taxon>Euteleostomi</taxon>
        <taxon>Mammalia</taxon>
        <taxon>Eutheria</taxon>
        <taxon>Euarchontoglires</taxon>
        <taxon>Glires</taxon>
        <taxon>Rodentia</taxon>
        <taxon>Myomorpha</taxon>
        <taxon>Muroidea</taxon>
        <taxon>Cricetidae</taxon>
        <taxon>Cricetinae</taxon>
        <taxon>Cricetulus</taxon>
    </lineage>
</organism>
<sequence>MSFTSLQVVKCFMKGGHYVIEYGQGTSAVNLSLPVLLMLWQKVHLTFNDC</sequence>
<reference evidence="2" key="1">
    <citation type="journal article" date="2011" name="Nat. Biotechnol.">
        <title>The genomic sequence of the Chinese hamster ovary (CHO)-K1 cell line.</title>
        <authorList>
            <person name="Xu X."/>
            <person name="Nagarajan H."/>
            <person name="Lewis N.E."/>
            <person name="Pan S."/>
            <person name="Cai Z."/>
            <person name="Liu X."/>
            <person name="Chen W."/>
            <person name="Xie M."/>
            <person name="Wang W."/>
            <person name="Hammond S."/>
            <person name="Andersen M.R."/>
            <person name="Neff N."/>
            <person name="Passarelli B."/>
            <person name="Koh W."/>
            <person name="Fan H.C."/>
            <person name="Wang J."/>
            <person name="Gui Y."/>
            <person name="Lee K.H."/>
            <person name="Betenbaugh M.J."/>
            <person name="Quake S.R."/>
            <person name="Famili I."/>
            <person name="Palsson B.O."/>
            <person name="Wang J."/>
        </authorList>
    </citation>
    <scope>NUCLEOTIDE SEQUENCE [LARGE SCALE GENOMIC DNA]</scope>
    <source>
        <strain evidence="2">CHO K1 cell line</strain>
    </source>
</reference>